<feature type="region of interest" description="Disordered" evidence="1">
    <location>
        <begin position="1"/>
        <end position="65"/>
    </location>
</feature>
<evidence type="ECO:0000256" key="1">
    <source>
        <dbReference type="SAM" id="MobiDB-lite"/>
    </source>
</evidence>
<sequence length="117" mass="12867">MERGSTKHGPVLDGEMAHEFQDPQAPVEDQPDLGAPREGGAPPGMTYDEVEERSRLGRYIPRSSLPGDREELIVGANTLAAPEDVIEQLAGLPAGERYRTVNEIWAALGHHNEERRT</sequence>
<dbReference type="EMBL" id="BOPH01000096">
    <property type="protein sequence ID" value="GIJ72071.1"/>
    <property type="molecule type" value="Genomic_DNA"/>
</dbReference>
<accession>A0A8J4EET9</accession>
<keyword evidence="3" id="KW-1185">Reference proteome</keyword>
<protein>
    <recommendedName>
        <fullName evidence="4">DUF2795 domain-containing protein</fullName>
    </recommendedName>
</protein>
<dbReference type="InterPro" id="IPR021527">
    <property type="entry name" value="DUF2795"/>
</dbReference>
<dbReference type="Pfam" id="PF11387">
    <property type="entry name" value="DUF2795"/>
    <property type="match status" value="1"/>
</dbReference>
<dbReference type="Proteomes" id="UP000635606">
    <property type="component" value="Unassembled WGS sequence"/>
</dbReference>
<comment type="caution">
    <text evidence="2">The sequence shown here is derived from an EMBL/GenBank/DDBJ whole genome shotgun (WGS) entry which is preliminary data.</text>
</comment>
<evidence type="ECO:0000313" key="3">
    <source>
        <dbReference type="Proteomes" id="UP000635606"/>
    </source>
</evidence>
<dbReference type="RefSeq" id="WP_203931933.1">
    <property type="nucleotide sequence ID" value="NZ_BOPH01000096.1"/>
</dbReference>
<reference evidence="2" key="1">
    <citation type="submission" date="2021-01" db="EMBL/GenBank/DDBJ databases">
        <title>Whole genome shotgun sequence of Virgisporangium ochraceum NBRC 16418.</title>
        <authorList>
            <person name="Komaki H."/>
            <person name="Tamura T."/>
        </authorList>
    </citation>
    <scope>NUCLEOTIDE SEQUENCE</scope>
    <source>
        <strain evidence="2">NBRC 16418</strain>
    </source>
</reference>
<evidence type="ECO:0008006" key="4">
    <source>
        <dbReference type="Google" id="ProtNLM"/>
    </source>
</evidence>
<proteinExistence type="predicted"/>
<gene>
    <name evidence="2" type="ORF">Voc01_069880</name>
</gene>
<evidence type="ECO:0000313" key="2">
    <source>
        <dbReference type="EMBL" id="GIJ72071.1"/>
    </source>
</evidence>
<dbReference type="AlphaFoldDB" id="A0A8J4EET9"/>
<name>A0A8J4EET9_9ACTN</name>
<organism evidence="2 3">
    <name type="scientific">Virgisporangium ochraceum</name>
    <dbReference type="NCBI Taxonomy" id="65505"/>
    <lineage>
        <taxon>Bacteria</taxon>
        <taxon>Bacillati</taxon>
        <taxon>Actinomycetota</taxon>
        <taxon>Actinomycetes</taxon>
        <taxon>Micromonosporales</taxon>
        <taxon>Micromonosporaceae</taxon>
        <taxon>Virgisporangium</taxon>
    </lineage>
</organism>